<dbReference type="AlphaFoldDB" id="A0A076JNH8"/>
<dbReference type="OMA" id="DEPLMWL"/>
<evidence type="ECO:0000313" key="14">
    <source>
        <dbReference type="EMBL" id="KAB5887094.1"/>
    </source>
</evidence>
<evidence type="ECO:0000313" key="17">
    <source>
        <dbReference type="EMBL" id="OQM58533.1"/>
    </source>
</evidence>
<evidence type="ECO:0000313" key="31">
    <source>
        <dbReference type="Proteomes" id="UP000464884"/>
    </source>
</evidence>
<dbReference type="Proteomes" id="UP000470926">
    <property type="component" value="Unassembled WGS sequence"/>
</dbReference>
<evidence type="ECO:0000256" key="9">
    <source>
        <dbReference type="ARBA" id="ARBA00023136"/>
    </source>
</evidence>
<evidence type="ECO:0000313" key="34">
    <source>
        <dbReference type="Proteomes" id="UP001357973"/>
    </source>
</evidence>
<dbReference type="InterPro" id="IPR003439">
    <property type="entry name" value="ABC_transporter-like_ATP-bd"/>
</dbReference>
<evidence type="ECO:0000256" key="5">
    <source>
        <dbReference type="ARBA" id="ARBA00022737"/>
    </source>
</evidence>
<evidence type="ECO:0000313" key="23">
    <source>
        <dbReference type="EMBL" id="RHK26478.1"/>
    </source>
</evidence>
<evidence type="ECO:0000313" key="25">
    <source>
        <dbReference type="Proteomes" id="UP000193208"/>
    </source>
</evidence>
<dbReference type="PROSITE" id="PS50893">
    <property type="entry name" value="ABC_TRANSPORTER_2"/>
    <property type="match status" value="2"/>
</dbReference>
<dbReference type="PANTHER" id="PTHR43553:SF23">
    <property type="entry name" value="ABC TRANSPORTER ATP-BINDING COMPONENT"/>
    <property type="match status" value="1"/>
</dbReference>
<dbReference type="Pfam" id="PF00005">
    <property type="entry name" value="ABC_tran"/>
    <property type="match status" value="2"/>
</dbReference>
<keyword evidence="5" id="KW-0677">Repeat</keyword>
<evidence type="ECO:0000313" key="30">
    <source>
        <dbReference type="Proteomes" id="UP000437631"/>
    </source>
</evidence>
<evidence type="ECO:0000256" key="6">
    <source>
        <dbReference type="ARBA" id="ARBA00022741"/>
    </source>
</evidence>
<comment type="function">
    <text evidence="10">Probably part of an ABC transporter complex. Responsible for energy coupling to the transport system.</text>
</comment>
<dbReference type="GO" id="GO:0016887">
    <property type="term" value="F:ATP hydrolysis activity"/>
    <property type="evidence" value="ECO:0007669"/>
    <property type="project" value="InterPro"/>
</dbReference>
<dbReference type="GeneID" id="4557324"/>
<dbReference type="Proteomes" id="UP000193664">
    <property type="component" value="Unassembled WGS sequence"/>
</dbReference>
<dbReference type="EMBL" id="AP028457">
    <property type="protein sequence ID" value="BEK82875.1"/>
    <property type="molecule type" value="Genomic_DNA"/>
</dbReference>
<reference evidence="16" key="6">
    <citation type="submission" date="2022-06" db="EMBL/GenBank/DDBJ databases">
        <title>Isolation of gut microbiota from human fecal samples.</title>
        <authorList>
            <person name="Pamer E.G."/>
            <person name="Barat B."/>
            <person name="Waligurski E."/>
            <person name="Medina S."/>
            <person name="Paddock L."/>
            <person name="Mostad J."/>
        </authorList>
    </citation>
    <scope>NUCLEOTIDE SEQUENCE</scope>
    <source>
        <strain evidence="16">SL.1.01</strain>
    </source>
</reference>
<dbReference type="Proteomes" id="UP001206013">
    <property type="component" value="Unassembled WGS sequence"/>
</dbReference>
<dbReference type="Proteomes" id="UP000193208">
    <property type="component" value="Unassembled WGS sequence"/>
</dbReference>
<dbReference type="EMBL" id="LNKI01000002">
    <property type="protein sequence ID" value="OSH00430.1"/>
    <property type="molecule type" value="Genomic_DNA"/>
</dbReference>
<dbReference type="CDD" id="cd03225">
    <property type="entry name" value="ABC_cobalt_CbiO_domain1"/>
    <property type="match status" value="1"/>
</dbReference>
<dbReference type="GO" id="GO:0042626">
    <property type="term" value="F:ATPase-coupled transmembrane transporter activity"/>
    <property type="evidence" value="ECO:0007669"/>
    <property type="project" value="TreeGrafter"/>
</dbReference>
<dbReference type="SMART" id="SM00382">
    <property type="entry name" value="AAA"/>
    <property type="match status" value="2"/>
</dbReference>
<dbReference type="EMBL" id="LNKH01000003">
    <property type="protein sequence ID" value="OSG98215.1"/>
    <property type="molecule type" value="Genomic_DNA"/>
</dbReference>
<evidence type="ECO:0000256" key="4">
    <source>
        <dbReference type="ARBA" id="ARBA00022475"/>
    </source>
</evidence>
<evidence type="ECO:0000313" key="21">
    <source>
        <dbReference type="EMBL" id="OSH00430.1"/>
    </source>
</evidence>
<dbReference type="Proteomes" id="UP000285262">
    <property type="component" value="Unassembled WGS sequence"/>
</dbReference>
<dbReference type="PANTHER" id="PTHR43553">
    <property type="entry name" value="HEAVY METAL TRANSPORTER"/>
    <property type="match status" value="1"/>
</dbReference>
<evidence type="ECO:0000313" key="16">
    <source>
        <dbReference type="EMBL" id="MCQ4792389.1"/>
    </source>
</evidence>
<evidence type="ECO:0000313" key="33">
    <source>
        <dbReference type="Proteomes" id="UP000470926"/>
    </source>
</evidence>
<dbReference type="EMBL" id="WDIP01000001">
    <property type="protein sequence ID" value="KAB5887094.1"/>
    <property type="molecule type" value="Genomic_DNA"/>
</dbReference>
<dbReference type="InterPro" id="IPR003593">
    <property type="entry name" value="AAA+_ATPase"/>
</dbReference>
<dbReference type="KEGG" id="badl:BADO_0785"/>
<evidence type="ECO:0000313" key="29">
    <source>
        <dbReference type="Proteomes" id="UP000285262"/>
    </source>
</evidence>
<evidence type="ECO:0000313" key="19">
    <source>
        <dbReference type="EMBL" id="OSG95615.1"/>
    </source>
</evidence>
<evidence type="ECO:0000313" key="12">
    <source>
        <dbReference type="EMBL" id="BEK82875.1"/>
    </source>
</evidence>
<reference evidence="22 31" key="5">
    <citation type="submission" date="2019-12" db="EMBL/GenBank/DDBJ databases">
        <title>Draft Genome Sequence of Bifidobacterium adolescentis ZJ2.</title>
        <authorList>
            <person name="Jin Z."/>
        </authorList>
    </citation>
    <scope>NUCLEOTIDE SEQUENCE [LARGE SCALE GENOMIC DNA]</scope>
    <source>
        <strain evidence="22 31">ZJ2</strain>
    </source>
</reference>
<protein>
    <submittedName>
        <fullName evidence="12 17">ABC transporter ATP-binding protein</fullName>
    </submittedName>
    <submittedName>
        <fullName evidence="18">ATP binding protein of ABC transporter</fullName>
    </submittedName>
    <submittedName>
        <fullName evidence="22">ATP-binding cassette domain-containing protein</fullName>
    </submittedName>
</protein>
<dbReference type="InterPro" id="IPR050095">
    <property type="entry name" value="ECF_ABC_transporter_ATP-bd"/>
</dbReference>
<dbReference type="eggNOG" id="COG1129">
    <property type="taxonomic scope" value="Bacteria"/>
</dbReference>
<dbReference type="CDD" id="cd03226">
    <property type="entry name" value="ABC_cobalt_CbiO_domain2"/>
    <property type="match status" value="1"/>
</dbReference>
<evidence type="ECO:0000256" key="7">
    <source>
        <dbReference type="ARBA" id="ARBA00022840"/>
    </source>
</evidence>
<accession>A0A076JNH8</accession>
<dbReference type="EMBL" id="LNKD01000001">
    <property type="protein sequence ID" value="OSG87950.1"/>
    <property type="molecule type" value="Genomic_DNA"/>
</dbReference>
<dbReference type="Proteomes" id="UP001357973">
    <property type="component" value="Chromosome"/>
</dbReference>
<reference evidence="12 34" key="7">
    <citation type="submission" date="2023-06" db="EMBL/GenBank/DDBJ databases">
        <title>Complete Genome Sequences of Bifidobacterium faecale strain JCM19861T was isolated from human faeces by Jung-Hye Choi et al. (2014).</title>
        <authorList>
            <person name="Okuhama S."/>
            <person name="Takahashi H."/>
            <person name="Imaizumi K."/>
            <person name="Nakayama S."/>
            <person name="Ogata Y."/>
            <person name="Suda W."/>
        </authorList>
    </citation>
    <scope>NUCLEOTIDE SEQUENCE [LARGE SCALE GENOMIC DNA]</scope>
    <source>
        <strain evidence="12 34">JCM 19861</strain>
    </source>
</reference>
<dbReference type="Proteomes" id="UP000437631">
    <property type="component" value="Unassembled WGS sequence"/>
</dbReference>
<dbReference type="SUPFAM" id="SSF52540">
    <property type="entry name" value="P-loop containing nucleoside triphosphate hydrolases"/>
    <property type="match status" value="2"/>
</dbReference>
<dbReference type="Proteomes" id="UP000470200">
    <property type="component" value="Unassembled WGS sequence"/>
</dbReference>
<feature type="domain" description="ABC transporter" evidence="11">
    <location>
        <begin position="15"/>
        <end position="255"/>
    </location>
</feature>
<dbReference type="GO" id="GO:0005524">
    <property type="term" value="F:ATP binding"/>
    <property type="evidence" value="ECO:0007669"/>
    <property type="project" value="UniProtKB-KW"/>
</dbReference>
<keyword evidence="8" id="KW-1278">Translocase</keyword>
<dbReference type="EMBL" id="QRNG01000005">
    <property type="protein sequence ID" value="RHK26478.1"/>
    <property type="molecule type" value="Genomic_DNA"/>
</dbReference>
<dbReference type="Gene3D" id="3.40.50.300">
    <property type="entry name" value="P-loop containing nucleotide triphosphate hydrolases"/>
    <property type="match status" value="2"/>
</dbReference>
<evidence type="ECO:0000313" key="22">
    <source>
        <dbReference type="EMBL" id="QHB62525.1"/>
    </source>
</evidence>
<dbReference type="Proteomes" id="UP000193905">
    <property type="component" value="Unassembled WGS sequence"/>
</dbReference>
<dbReference type="EMBL" id="WDLT01000002">
    <property type="protein sequence ID" value="KAB5747529.1"/>
    <property type="molecule type" value="Genomic_DNA"/>
</dbReference>
<evidence type="ECO:0000313" key="26">
    <source>
        <dbReference type="Proteomes" id="UP000193377"/>
    </source>
</evidence>
<comment type="similarity">
    <text evidence="2">Belongs to the ABC transporter superfamily.</text>
</comment>
<evidence type="ECO:0000313" key="13">
    <source>
        <dbReference type="EMBL" id="KAB5747529.1"/>
    </source>
</evidence>
<reference evidence="25 26" key="1">
    <citation type="journal article" date="2016" name="Sci. Rep.">
        <title>Evaluation of genetic diversity among strains of the human gut commensal Bifidobacterium adolescentis.</title>
        <authorList>
            <person name="Duranti S."/>
            <person name="Milani C."/>
            <person name="Lugli G.A."/>
            <person name="Mancabelli L."/>
            <person name="Turroni F."/>
            <person name="Ferrario C."/>
            <person name="Mangifesta M."/>
            <person name="Viappiani A."/>
            <person name="Sanchez B."/>
            <person name="Margolles A."/>
            <person name="van Sinderen D."/>
            <person name="Ventura M."/>
        </authorList>
    </citation>
    <scope>NUCLEOTIDE SEQUENCE [LARGE SCALE GENOMIC DNA]</scope>
    <source>
        <strain evidence="18 26">487B</strain>
        <strain evidence="19 27">AD2-8</strain>
        <strain evidence="20 28">AL46-2</strain>
        <strain evidence="21 25">AL46-7</strain>
    </source>
</reference>
<evidence type="ECO:0000256" key="3">
    <source>
        <dbReference type="ARBA" id="ARBA00022448"/>
    </source>
</evidence>
<gene>
    <name evidence="19" type="ORF">AD0028_0855</name>
    <name evidence="20" type="ORF">AL0462_0766</name>
    <name evidence="21" type="ORF">AL0467_0829</name>
    <name evidence="18" type="ORF">B0487_0871</name>
    <name evidence="12" type="ORF">B19861_08170</name>
    <name evidence="17" type="ORF">B5789_0612</name>
    <name evidence="23" type="ORF">DW072_04450</name>
    <name evidence="22" type="ORF">F3K97_04130</name>
    <name evidence="15" type="ORF">GA542_07345</name>
    <name evidence="14" type="ORF">GA629_00460</name>
    <name evidence="13" type="ORF">GA752_02810</name>
    <name evidence="16" type="ORF">NE692_02780</name>
</gene>
<keyword evidence="4" id="KW-1003">Cell membrane</keyword>
<reference evidence="23 29" key="3">
    <citation type="submission" date="2018-08" db="EMBL/GenBank/DDBJ databases">
        <title>A genome reference for cultivated species of the human gut microbiota.</title>
        <authorList>
            <person name="Zou Y."/>
            <person name="Xue W."/>
            <person name="Luo G."/>
        </authorList>
    </citation>
    <scope>NUCLEOTIDE SEQUENCE [LARGE SCALE GENOMIC DNA]</scope>
    <source>
        <strain evidence="23 29">AF45-19</strain>
    </source>
</reference>
<dbReference type="RefSeq" id="WP_011743141.1">
    <property type="nucleotide sequence ID" value="NZ_AP028457.1"/>
</dbReference>
<dbReference type="EMBL" id="LNKF01000002">
    <property type="protein sequence ID" value="OSG95615.1"/>
    <property type="molecule type" value="Genomic_DNA"/>
</dbReference>
<keyword evidence="6" id="KW-0547">Nucleotide-binding</keyword>
<evidence type="ECO:0000256" key="10">
    <source>
        <dbReference type="ARBA" id="ARBA00025157"/>
    </source>
</evidence>
<evidence type="ECO:0000256" key="1">
    <source>
        <dbReference type="ARBA" id="ARBA00004202"/>
    </source>
</evidence>
<keyword evidence="3" id="KW-0813">Transport</keyword>
<dbReference type="EMBL" id="CP047129">
    <property type="protein sequence ID" value="QHB62525.1"/>
    <property type="molecule type" value="Genomic_DNA"/>
</dbReference>
<dbReference type="EMBL" id="WDFR01000003">
    <property type="protein sequence ID" value="KAB6029498.1"/>
    <property type="molecule type" value="Genomic_DNA"/>
</dbReference>
<dbReference type="Proteomes" id="UP000193377">
    <property type="component" value="Unassembled WGS sequence"/>
</dbReference>
<dbReference type="InterPro" id="IPR027417">
    <property type="entry name" value="P-loop_NTPase"/>
</dbReference>
<dbReference type="Proteomes" id="UP000192714">
    <property type="component" value="Unassembled WGS sequence"/>
</dbReference>
<keyword evidence="34" id="KW-1185">Reference proteome</keyword>
<feature type="domain" description="ABC transporter" evidence="11">
    <location>
        <begin position="289"/>
        <end position="515"/>
    </location>
</feature>
<dbReference type="PROSITE" id="PS00211">
    <property type="entry name" value="ABC_TRANSPORTER_1"/>
    <property type="match status" value="1"/>
</dbReference>
<keyword evidence="9" id="KW-0472">Membrane</keyword>
<evidence type="ECO:0000313" key="20">
    <source>
        <dbReference type="EMBL" id="OSG98215.1"/>
    </source>
</evidence>
<evidence type="ECO:0000313" key="27">
    <source>
        <dbReference type="Proteomes" id="UP000193664"/>
    </source>
</evidence>
<dbReference type="InterPro" id="IPR015856">
    <property type="entry name" value="ABC_transpr_CbiO/EcfA_su"/>
</dbReference>
<evidence type="ECO:0000256" key="8">
    <source>
        <dbReference type="ARBA" id="ARBA00022967"/>
    </source>
</evidence>
<name>A0A076JNH8_BIFAD</name>
<dbReference type="Proteomes" id="UP000464884">
    <property type="component" value="Chromosome"/>
</dbReference>
<evidence type="ECO:0000313" key="15">
    <source>
        <dbReference type="EMBL" id="KAB6029498.1"/>
    </source>
</evidence>
<evidence type="ECO:0000256" key="2">
    <source>
        <dbReference type="ARBA" id="ARBA00005417"/>
    </source>
</evidence>
<organism evidence="18 26">
    <name type="scientific">Bifidobacterium adolescentis</name>
    <dbReference type="NCBI Taxonomy" id="1680"/>
    <lineage>
        <taxon>Bacteria</taxon>
        <taxon>Bacillati</taxon>
        <taxon>Actinomycetota</taxon>
        <taxon>Actinomycetes</taxon>
        <taxon>Bifidobacteriales</taxon>
        <taxon>Bifidobacteriaceae</taxon>
        <taxon>Bifidobacterium</taxon>
    </lineage>
</organism>
<evidence type="ECO:0000259" key="11">
    <source>
        <dbReference type="PROSITE" id="PS50893"/>
    </source>
</evidence>
<evidence type="ECO:0000313" key="28">
    <source>
        <dbReference type="Proteomes" id="UP000193905"/>
    </source>
</evidence>
<evidence type="ECO:0000313" key="24">
    <source>
        <dbReference type="Proteomes" id="UP000192714"/>
    </source>
</evidence>
<comment type="subcellular location">
    <subcellularLocation>
        <location evidence="1">Cell membrane</location>
        <topology evidence="1">Peripheral membrane protein</topology>
    </subcellularLocation>
</comment>
<evidence type="ECO:0000313" key="32">
    <source>
        <dbReference type="Proteomes" id="UP000470200"/>
    </source>
</evidence>
<dbReference type="InterPro" id="IPR017871">
    <property type="entry name" value="ABC_transporter-like_CS"/>
</dbReference>
<proteinExistence type="inferred from homology"/>
<dbReference type="EMBL" id="JANFYM010000002">
    <property type="protein sequence ID" value="MCQ4792389.1"/>
    <property type="molecule type" value="Genomic_DNA"/>
</dbReference>
<reference evidence="30 32" key="4">
    <citation type="journal article" date="2019" name="Nat. Med.">
        <title>A library of human gut bacterial isolates paired with longitudinal multiomics data enables mechanistic microbiome research.</title>
        <authorList>
            <person name="Poyet M."/>
            <person name="Groussin M."/>
            <person name="Gibbons S.M."/>
            <person name="Avila-Pacheco J."/>
            <person name="Jiang X."/>
            <person name="Kearney S.M."/>
            <person name="Perrotta A.R."/>
            <person name="Berdy B."/>
            <person name="Zhao S."/>
            <person name="Lieberman T.D."/>
            <person name="Swanson P.K."/>
            <person name="Smith M."/>
            <person name="Roesemann S."/>
            <person name="Alexander J.E."/>
            <person name="Rich S.A."/>
            <person name="Livny J."/>
            <person name="Vlamakis H."/>
            <person name="Clish C."/>
            <person name="Bullock K."/>
            <person name="Deik A."/>
            <person name="Scott J."/>
            <person name="Pierce K.A."/>
            <person name="Xavier R.J."/>
            <person name="Alm E.J."/>
        </authorList>
    </citation>
    <scope>NUCLEOTIDE SEQUENCE [LARGE SCALE GENOMIC DNA]</scope>
    <source>
        <strain evidence="14 32">BIOML-A105</strain>
        <strain evidence="13 30">BIOML-A190</strain>
        <strain evidence="15 33">BIOML-A26</strain>
    </source>
</reference>
<dbReference type="EMBL" id="NAQF01000002">
    <property type="protein sequence ID" value="OQM58533.1"/>
    <property type="molecule type" value="Genomic_DNA"/>
</dbReference>
<evidence type="ECO:0000313" key="18">
    <source>
        <dbReference type="EMBL" id="OSG87950.1"/>
    </source>
</evidence>
<reference evidence="17 24" key="2">
    <citation type="submission" date="2017-03" db="EMBL/GenBank/DDBJ databases">
        <title>Maternal inheritance of bifidobacteria.</title>
        <authorList>
            <person name="Lugli G.A."/>
            <person name="Duranti S."/>
            <person name="Milani C."/>
            <person name="Mancabelli L."/>
        </authorList>
    </citation>
    <scope>NUCLEOTIDE SEQUENCE [LARGE SCALE GENOMIC DNA]</scope>
    <source>
        <strain evidence="17 24">1892B</strain>
    </source>
</reference>
<dbReference type="GO" id="GO:0043190">
    <property type="term" value="C:ATP-binding cassette (ABC) transporter complex"/>
    <property type="evidence" value="ECO:0007669"/>
    <property type="project" value="TreeGrafter"/>
</dbReference>
<keyword evidence="7 12" id="KW-0067">ATP-binding</keyword>
<sequence length="515" mass="56354">MVSIGSDINRIVAWTQRCSFAYHADEAAEVDALNDISCAIPQGEIAILCGQSGCGKTTYTRLLNGLIPGFYSGDLQGIHMTCGIRAGLAPVESYVGQVGSVFQNPKTQYFNADSTDELAFPCENTGMSPARIRQRVHDVAEQFHIRHLLGRRIMTLSGGQKQQLAVAASTMLAPGLIVMDEPTSNLDMVAIRRLHDMVSRLRADGMTIVIAEHRLAWCADLADRFIVFDHGTILGEYEASDFLAMSEQRVAALGLRALDDRPYRLAVHRKLQHGGIAPDEDKRQVVIGVRGLSVGHTKRGLLGRKTPVFARDIPDFDIHEGEILGLMGSNGVGKSTLARTLCGLAAPLNGMVLLNGTKASRGALTRAGFLVMQDVNYQLFSDSVREEALLGLDGMDDAVRDRCDAVLRDLDLLDSVQRHPMSLSGGQKQRLAIACALMSDKRFIVLDEPTSGLDRLHMTQVGGLLRKLADRGKAVLVVTHDYELAALWCDRIIALEDELHNEQGEEEDRLAWTSM</sequence>